<dbReference type="InterPro" id="IPR024311">
    <property type="entry name" value="Lipocalin-like"/>
</dbReference>
<feature type="domain" description="Lipocalin-like" evidence="3">
    <location>
        <begin position="46"/>
        <end position="170"/>
    </location>
</feature>
<dbReference type="RefSeq" id="WP_007561141.1">
    <property type="nucleotide sequence ID" value="NZ_DS990130.1"/>
</dbReference>
<dbReference type="eggNOG" id="ENOG5030DVS">
    <property type="taxonomic scope" value="Bacteria"/>
</dbReference>
<evidence type="ECO:0000259" key="3">
    <source>
        <dbReference type="Pfam" id="PF13944"/>
    </source>
</evidence>
<feature type="chain" id="PRO_5002828942" description="Carbohydrate metabolism domain-containing protein" evidence="1">
    <location>
        <begin position="24"/>
        <end position="669"/>
    </location>
</feature>
<dbReference type="HOGENOM" id="CLU_027780_0_0_10"/>
<keyword evidence="1" id="KW-0732">Signal</keyword>
<dbReference type="OrthoDB" id="1049477at2"/>
<reference evidence="4 5" key="2">
    <citation type="submission" date="2008-08" db="EMBL/GenBank/DDBJ databases">
        <authorList>
            <person name="Fulton L."/>
            <person name="Clifton S."/>
            <person name="Fulton B."/>
            <person name="Xu J."/>
            <person name="Minx P."/>
            <person name="Pepin K.H."/>
            <person name="Johnson M."/>
            <person name="Thiruvilangam P."/>
            <person name="Bhonagiri V."/>
            <person name="Nash W.E."/>
            <person name="Mardis E.R."/>
            <person name="Wilson R.K."/>
        </authorList>
    </citation>
    <scope>NUCLEOTIDE SEQUENCE [LARGE SCALE GENOMIC DNA]</scope>
    <source>
        <strain evidence="5">DSM 17135 / JCM 12973 / M2</strain>
    </source>
</reference>
<dbReference type="GeneID" id="43184822"/>
<dbReference type="AlphaFoldDB" id="B5CYK1"/>
<dbReference type="InterPro" id="IPR038653">
    <property type="entry name" value="Put_CMD_sf"/>
</dbReference>
<gene>
    <name evidence="4" type="ORF">BACPLE_01804</name>
</gene>
<organism evidence="4 5">
    <name type="scientific">Phocaeicola plebeius (strain DSM 17135 / JCM 12973 / CCUG 54634 / M2)</name>
    <name type="common">Bacteroides plebeius</name>
    <dbReference type="NCBI Taxonomy" id="484018"/>
    <lineage>
        <taxon>Bacteria</taxon>
        <taxon>Pseudomonadati</taxon>
        <taxon>Bacteroidota</taxon>
        <taxon>Bacteroidia</taxon>
        <taxon>Bacteroidales</taxon>
        <taxon>Bacteroidaceae</taxon>
        <taxon>Phocaeicola</taxon>
    </lineage>
</organism>
<reference evidence="4 5" key="1">
    <citation type="submission" date="2008-08" db="EMBL/GenBank/DDBJ databases">
        <title>Draft genome sequence of Bacteroides plebeius (DSM 17135).</title>
        <authorList>
            <person name="Sudarsanam P."/>
            <person name="Ley R."/>
            <person name="Guruge J."/>
            <person name="Turnbaugh P.J."/>
            <person name="Mahowald M."/>
            <person name="Liep D."/>
            <person name="Gordon J."/>
        </authorList>
    </citation>
    <scope>NUCLEOTIDE SEQUENCE [LARGE SCALE GENOMIC DNA]</scope>
    <source>
        <strain evidence="5">DSM 17135 / JCM 12973 / M2</strain>
    </source>
</reference>
<dbReference type="Gene3D" id="2.40.128.350">
    <property type="match status" value="1"/>
</dbReference>
<evidence type="ECO:0000313" key="4">
    <source>
        <dbReference type="EMBL" id="EDY95532.1"/>
    </source>
</evidence>
<dbReference type="EMBL" id="ABQC02000019">
    <property type="protein sequence ID" value="EDY95532.1"/>
    <property type="molecule type" value="Genomic_DNA"/>
</dbReference>
<dbReference type="Pfam" id="PF13944">
    <property type="entry name" value="Calycin_like"/>
    <property type="match status" value="1"/>
</dbReference>
<evidence type="ECO:0008006" key="6">
    <source>
        <dbReference type="Google" id="ProtNLM"/>
    </source>
</evidence>
<dbReference type="Pfam" id="PF13201">
    <property type="entry name" value="PCMD"/>
    <property type="match status" value="1"/>
</dbReference>
<protein>
    <recommendedName>
        <fullName evidence="6">Carbohydrate metabolism domain-containing protein</fullName>
    </recommendedName>
</protein>
<evidence type="ECO:0000313" key="5">
    <source>
        <dbReference type="Proteomes" id="UP000003452"/>
    </source>
</evidence>
<accession>B5CYK1</accession>
<sequence length="669" mass="72963">MKKSLFYYLFAVLCAVNLFSSCSDEETVPGGSDEGTPVDLQTPIIGTYDGTLSVSLNGVNITPEPLAQRIFVKQDGTDKVEMSLRDFTILIADSPLEVGDIIVKGIALDGEPSNVELVETKVTQQHELLGSLDITITGTVADENAKLNIGVIQHMDNGNDMNIAVTFEGTRVSKEVDDADYSKTVEGFYPLEGGSFTSDYQAEGFELKWPNGVELVAVGYNKVQLKSTYISFPTLVEKGNATQPIEAESIKMQKSEDGSLIFEEVKGHNDEDEKAGREAVDYTISGSLNEKVLTLNVTMKSANFTINYKYVSGNLQKTGNDLLGMTFDSDVVVVQPEISDKTVTFYVMPGTTAEQLKLVPVFEVSEGAKVMYNNEEYVAGTAIDFSSTVTLKVQSEKGVAKSYTVSSAEMKEYSFASNLDTWEMKNADGEEYTHYYEPVDGWATSNEGLKWVKMMYPNLYSKEAPYLVTEVEDAHSGHAARLETVDTKGQAGFGGFIPAVPKVTSGSLFNGIFSVNISNTLKSTQFGQPCTKEPKSFSGFYKYIPGKTYYEAKYPGDPSKANEVNEVDKTDAPAINAVLYEVTNFSTDYLDGTNLLTSDKIVAIASVADAGTQAQYTSFNVAFEWKDGKSWDASKKYKLAIVCSSSKDGDKFSGAPGSVLFVDELSISF</sequence>
<dbReference type="Gene3D" id="2.60.40.2340">
    <property type="match status" value="1"/>
</dbReference>
<dbReference type="InterPro" id="IPR025112">
    <property type="entry name" value="PCMD"/>
</dbReference>
<name>B5CYK1_PHOPM</name>
<feature type="domain" description="Putative carbohydrate metabolism" evidence="2">
    <location>
        <begin position="432"/>
        <end position="667"/>
    </location>
</feature>
<dbReference type="Gene3D" id="2.60.120.890">
    <property type="entry name" value="BT2081, beta-jelly-roll domain"/>
    <property type="match status" value="1"/>
</dbReference>
<feature type="signal peptide" evidence="1">
    <location>
        <begin position="1"/>
        <end position="23"/>
    </location>
</feature>
<dbReference type="Proteomes" id="UP000003452">
    <property type="component" value="Unassembled WGS sequence"/>
</dbReference>
<proteinExistence type="predicted"/>
<comment type="caution">
    <text evidence="4">The sequence shown here is derived from an EMBL/GenBank/DDBJ whole genome shotgun (WGS) entry which is preliminary data.</text>
</comment>
<evidence type="ECO:0000259" key="2">
    <source>
        <dbReference type="Pfam" id="PF13201"/>
    </source>
</evidence>
<dbReference type="PROSITE" id="PS51257">
    <property type="entry name" value="PROKAR_LIPOPROTEIN"/>
    <property type="match status" value="1"/>
</dbReference>
<evidence type="ECO:0000256" key="1">
    <source>
        <dbReference type="SAM" id="SignalP"/>
    </source>
</evidence>